<sequence>MNKRFSTVSRFLHITFLAMSLGACSTQPPVVTPDEVASPPATASLWSALSNIRSDNWNILLNDGAAALDWRLTAIDSATQSIDLQTFLWSLDQVGLAIMNHLLSAADRGVRVRLLVDDSFLLGEDDLLTALADHPNISYRVFNPYQRRTNSFVTREAMNLGDFKKLNHRMHNKVMLVDSRVAIVGGRNLADEYFGLHEQANFRDMELLVGGSIVQSLSDVFDNYWNDLWSVPIETIAKLGPDYQKLSQAVLLNDRSALAHSEADSAALISRWEAAVHGAVSGEPLLLVDVPPPADINAEASAPIQLAQQLIEVFDSAKEEVIVISAYLIPSSGLEAVVERAVRRGVRIRILTNSIRSNNHITAHSAYRNHIDELLSDGAELHEVRVDALDRDRYMRSPTDDKALALHAKVLVVDHDRVFVGSANLDPRSMRINTEVGLLVSSEALNAQIRESVEPDLLQINAWSLQMDDSGQVVWVSEGQTLLEQPAASYMQRLEDWFFAHLPIEGQM</sequence>
<feature type="domain" description="PLD phosphodiesterase" evidence="2">
    <location>
        <begin position="402"/>
        <end position="429"/>
    </location>
</feature>
<evidence type="ECO:0000313" key="3">
    <source>
        <dbReference type="EMBL" id="WOJ92745.1"/>
    </source>
</evidence>
<dbReference type="Proteomes" id="UP001626537">
    <property type="component" value="Chromosome"/>
</dbReference>
<name>A0ABZ0I2I9_9GAMM</name>
<dbReference type="PANTHER" id="PTHR21248:SF12">
    <property type="entry name" value="CARDIOLIPIN SYNTHASE C"/>
    <property type="match status" value="1"/>
</dbReference>
<proteinExistence type="predicted"/>
<dbReference type="Gene3D" id="3.30.870.10">
    <property type="entry name" value="Endonuclease Chain A"/>
    <property type="match status" value="2"/>
</dbReference>
<dbReference type="RefSeq" id="WP_407347344.1">
    <property type="nucleotide sequence ID" value="NZ_CP136864.1"/>
</dbReference>
<evidence type="ECO:0000259" key="2">
    <source>
        <dbReference type="PROSITE" id="PS50035"/>
    </source>
</evidence>
<accession>A0ABZ0I2I9</accession>
<keyword evidence="1" id="KW-0732">Signal</keyword>
<dbReference type="CDD" id="cd09111">
    <property type="entry name" value="PLDc_ymdC_like_1"/>
    <property type="match status" value="1"/>
</dbReference>
<dbReference type="SUPFAM" id="SSF56024">
    <property type="entry name" value="Phospholipase D/nuclease"/>
    <property type="match status" value="2"/>
</dbReference>
<dbReference type="PROSITE" id="PS50035">
    <property type="entry name" value="PLD"/>
    <property type="match status" value="2"/>
</dbReference>
<dbReference type="EMBL" id="CP136864">
    <property type="protein sequence ID" value="WOJ92745.1"/>
    <property type="molecule type" value="Genomic_DNA"/>
</dbReference>
<dbReference type="SMART" id="SM00155">
    <property type="entry name" value="PLDc"/>
    <property type="match status" value="2"/>
</dbReference>
<dbReference type="PANTHER" id="PTHR21248">
    <property type="entry name" value="CARDIOLIPIN SYNTHASE"/>
    <property type="match status" value="1"/>
</dbReference>
<keyword evidence="4" id="KW-1185">Reference proteome</keyword>
<evidence type="ECO:0000313" key="4">
    <source>
        <dbReference type="Proteomes" id="UP001626537"/>
    </source>
</evidence>
<dbReference type="PROSITE" id="PS51257">
    <property type="entry name" value="PROKAR_LIPOPROTEIN"/>
    <property type="match status" value="1"/>
</dbReference>
<organism evidence="3 4">
    <name type="scientific">Congregibacter variabilis</name>
    <dbReference type="NCBI Taxonomy" id="3081200"/>
    <lineage>
        <taxon>Bacteria</taxon>
        <taxon>Pseudomonadati</taxon>
        <taxon>Pseudomonadota</taxon>
        <taxon>Gammaproteobacteria</taxon>
        <taxon>Cellvibrionales</taxon>
        <taxon>Halieaceae</taxon>
        <taxon>Congregibacter</taxon>
    </lineage>
</organism>
<feature type="domain" description="PLD phosphodiesterase" evidence="2">
    <location>
        <begin position="166"/>
        <end position="193"/>
    </location>
</feature>
<feature type="chain" id="PRO_5047431474" evidence="1">
    <location>
        <begin position="26"/>
        <end position="508"/>
    </location>
</feature>
<dbReference type="InterPro" id="IPR001736">
    <property type="entry name" value="PLipase_D/transphosphatidylase"/>
</dbReference>
<protein>
    <submittedName>
        <fullName evidence="3">Phospholipase D family protein</fullName>
    </submittedName>
</protein>
<evidence type="ECO:0000256" key="1">
    <source>
        <dbReference type="SAM" id="SignalP"/>
    </source>
</evidence>
<dbReference type="Pfam" id="PF13091">
    <property type="entry name" value="PLDc_2"/>
    <property type="match status" value="2"/>
</dbReference>
<dbReference type="CDD" id="cd09113">
    <property type="entry name" value="PLDc_ymdC_like_2"/>
    <property type="match status" value="1"/>
</dbReference>
<feature type="signal peptide" evidence="1">
    <location>
        <begin position="1"/>
        <end position="25"/>
    </location>
</feature>
<dbReference type="InterPro" id="IPR025202">
    <property type="entry name" value="PLD-like_dom"/>
</dbReference>
<gene>
    <name evidence="3" type="ORF">R0135_13245</name>
</gene>
<reference evidence="3 4" key="1">
    <citation type="submission" date="2023-10" db="EMBL/GenBank/DDBJ databases">
        <title>Two novel species belonging to the OM43/NOR5 clade.</title>
        <authorList>
            <person name="Park M."/>
        </authorList>
    </citation>
    <scope>NUCLEOTIDE SEQUENCE [LARGE SCALE GENOMIC DNA]</scope>
    <source>
        <strain evidence="3 4">IMCC43200</strain>
    </source>
</reference>